<name>A0ABR1JB89_9AGAR</name>
<dbReference type="Proteomes" id="UP001498398">
    <property type="component" value="Unassembled WGS sequence"/>
</dbReference>
<sequence length="337" mass="37854">MSLITRLFSKKKDEDYESILSALALDIQKRQVKLSEIRLRERRATLAATLYTLAAWVAYVMLWYMDIIPWLGIKSSVKVERAVKGIPVIIGPILILFIRRIVQIWYTRKGDAEERTLQDLLKQQRTKVEEIKKKTNYYSTRELLQRYDEPSPSNSPLRQRSVPPQPQPSTPQRQPATINNQTLTPVSPALRAQLSPSSPTPPPPGPPRKQWYDKLADVVLGEDDQVARYALICEKCFSHNGLVKESVWEDTQFVCPKCQHFNPSQRSKKQRRPESGSPSGPTFAASSAVSPIAQMNRSSPAASGSKLAQSISASPPSPQSPDKDGKGDESMMDVEDE</sequence>
<keyword evidence="1" id="KW-0812">Transmembrane</keyword>
<comment type="similarity">
    <text evidence="1">Belongs to the lunapark family.</text>
</comment>
<keyword evidence="1" id="KW-0862">Zinc</keyword>
<feature type="region of interest" description="Disordered" evidence="2">
    <location>
        <begin position="260"/>
        <end position="337"/>
    </location>
</feature>
<evidence type="ECO:0000313" key="5">
    <source>
        <dbReference type="Proteomes" id="UP001498398"/>
    </source>
</evidence>
<comment type="function">
    <text evidence="1">Plays a role in determining ER morphology.</text>
</comment>
<dbReference type="InterPro" id="IPR040115">
    <property type="entry name" value="Lnp"/>
</dbReference>
<evidence type="ECO:0000313" key="4">
    <source>
        <dbReference type="EMBL" id="KAK7453453.1"/>
    </source>
</evidence>
<feature type="compositionally biased region" description="Pro residues" evidence="2">
    <location>
        <begin position="198"/>
        <end position="207"/>
    </location>
</feature>
<protein>
    <recommendedName>
        <fullName evidence="1">Endoplasmic reticulum junction formation protein lunapark</fullName>
    </recommendedName>
</protein>
<keyword evidence="1" id="KW-0863">Zinc-finger</keyword>
<feature type="compositionally biased region" description="Polar residues" evidence="2">
    <location>
        <begin position="276"/>
        <end position="302"/>
    </location>
</feature>
<dbReference type="InterPro" id="IPR019273">
    <property type="entry name" value="Lunapark_Znf"/>
</dbReference>
<gene>
    <name evidence="4" type="ORF">VKT23_011725</name>
</gene>
<organism evidence="4 5">
    <name type="scientific">Marasmiellus scandens</name>
    <dbReference type="NCBI Taxonomy" id="2682957"/>
    <lineage>
        <taxon>Eukaryota</taxon>
        <taxon>Fungi</taxon>
        <taxon>Dikarya</taxon>
        <taxon>Basidiomycota</taxon>
        <taxon>Agaricomycotina</taxon>
        <taxon>Agaricomycetes</taxon>
        <taxon>Agaricomycetidae</taxon>
        <taxon>Agaricales</taxon>
        <taxon>Marasmiineae</taxon>
        <taxon>Omphalotaceae</taxon>
        <taxon>Marasmiellus</taxon>
    </lineage>
</organism>
<evidence type="ECO:0000259" key="3">
    <source>
        <dbReference type="Pfam" id="PF10058"/>
    </source>
</evidence>
<dbReference type="PANTHER" id="PTHR22166:SF12">
    <property type="entry name" value="ENDOPLASMIC RETICULUM JUNCTION FORMATION PROTEIN LUNAPARK"/>
    <property type="match status" value="1"/>
</dbReference>
<dbReference type="PANTHER" id="PTHR22166">
    <property type="entry name" value="ENDOPLASMIC RETICULUM JUNCTION FORMATION PROTEIN LUNAPARK"/>
    <property type="match status" value="1"/>
</dbReference>
<dbReference type="Pfam" id="PF10058">
    <property type="entry name" value="Zn_ribbon_10"/>
    <property type="match status" value="1"/>
</dbReference>
<comment type="caution">
    <text evidence="4">The sequence shown here is derived from an EMBL/GenBank/DDBJ whole genome shotgun (WGS) entry which is preliminary data.</text>
</comment>
<keyword evidence="1" id="KW-0479">Metal-binding</keyword>
<feature type="domain" description="Lunapark zinc ribbon" evidence="3">
    <location>
        <begin position="211"/>
        <end position="262"/>
    </location>
</feature>
<reference evidence="4 5" key="1">
    <citation type="submission" date="2024-01" db="EMBL/GenBank/DDBJ databases">
        <title>A draft genome for the cacao thread blight pathogen Marasmiellus scandens.</title>
        <authorList>
            <person name="Baruah I.K."/>
            <person name="Leung J."/>
            <person name="Bukari Y."/>
            <person name="Amoako-Attah I."/>
            <person name="Meinhardt L.W."/>
            <person name="Bailey B.A."/>
            <person name="Cohen S.P."/>
        </authorList>
    </citation>
    <scope>NUCLEOTIDE SEQUENCE [LARGE SCALE GENOMIC DNA]</scope>
    <source>
        <strain evidence="4 5">GH-19</strain>
    </source>
</reference>
<keyword evidence="1" id="KW-1133">Transmembrane helix</keyword>
<feature type="region of interest" description="Disordered" evidence="2">
    <location>
        <begin position="191"/>
        <end position="211"/>
    </location>
</feature>
<proteinExistence type="inferred from homology"/>
<comment type="domain">
    <text evidence="1">The C4-type zinc finger motif is necessary both for its ER three-way tubular junction localization and formation.</text>
</comment>
<feature type="region of interest" description="Disordered" evidence="2">
    <location>
        <begin position="143"/>
        <end position="179"/>
    </location>
</feature>
<evidence type="ECO:0000256" key="1">
    <source>
        <dbReference type="RuleBase" id="RU367073"/>
    </source>
</evidence>
<keyword evidence="1" id="KW-0472">Membrane</keyword>
<keyword evidence="1" id="KW-0256">Endoplasmic reticulum</keyword>
<keyword evidence="5" id="KW-1185">Reference proteome</keyword>
<comment type="subcellular location">
    <subcellularLocation>
        <location evidence="1">Endoplasmic reticulum membrane</location>
        <topology evidence="1">Multi-pass membrane protein</topology>
    </subcellularLocation>
</comment>
<dbReference type="EMBL" id="JBANRG010000026">
    <property type="protein sequence ID" value="KAK7453453.1"/>
    <property type="molecule type" value="Genomic_DNA"/>
</dbReference>
<evidence type="ECO:0000256" key="2">
    <source>
        <dbReference type="SAM" id="MobiDB-lite"/>
    </source>
</evidence>
<accession>A0ABR1JB89</accession>
<feature type="transmembrane region" description="Helical" evidence="1">
    <location>
        <begin position="44"/>
        <end position="65"/>
    </location>
</feature>
<feature type="transmembrane region" description="Helical" evidence="1">
    <location>
        <begin position="85"/>
        <end position="102"/>
    </location>
</feature>